<protein>
    <submittedName>
        <fullName evidence="1">Uncharacterized protein</fullName>
    </submittedName>
</protein>
<dbReference type="AlphaFoldDB" id="A0A9X0AGP9"/>
<evidence type="ECO:0000313" key="2">
    <source>
        <dbReference type="Proteomes" id="UP001152300"/>
    </source>
</evidence>
<reference evidence="1" key="1">
    <citation type="submission" date="2022-11" db="EMBL/GenBank/DDBJ databases">
        <title>Genome Resource of Sclerotinia nivalis Strain SnTB1, a Plant Pathogen Isolated from American Ginseng.</title>
        <authorList>
            <person name="Fan S."/>
        </authorList>
    </citation>
    <scope>NUCLEOTIDE SEQUENCE</scope>
    <source>
        <strain evidence="1">SnTB1</strain>
    </source>
</reference>
<organism evidence="1 2">
    <name type="scientific">Sclerotinia nivalis</name>
    <dbReference type="NCBI Taxonomy" id="352851"/>
    <lineage>
        <taxon>Eukaryota</taxon>
        <taxon>Fungi</taxon>
        <taxon>Dikarya</taxon>
        <taxon>Ascomycota</taxon>
        <taxon>Pezizomycotina</taxon>
        <taxon>Leotiomycetes</taxon>
        <taxon>Helotiales</taxon>
        <taxon>Sclerotiniaceae</taxon>
        <taxon>Sclerotinia</taxon>
    </lineage>
</organism>
<evidence type="ECO:0000313" key="1">
    <source>
        <dbReference type="EMBL" id="KAJ8062487.1"/>
    </source>
</evidence>
<dbReference type="Proteomes" id="UP001152300">
    <property type="component" value="Unassembled WGS sequence"/>
</dbReference>
<comment type="caution">
    <text evidence="1">The sequence shown here is derived from an EMBL/GenBank/DDBJ whole genome shotgun (WGS) entry which is preliminary data.</text>
</comment>
<gene>
    <name evidence="1" type="ORF">OCU04_009017</name>
</gene>
<accession>A0A9X0AGP9</accession>
<keyword evidence="2" id="KW-1185">Reference proteome</keyword>
<proteinExistence type="predicted"/>
<dbReference type="EMBL" id="JAPEIS010000010">
    <property type="protein sequence ID" value="KAJ8062487.1"/>
    <property type="molecule type" value="Genomic_DNA"/>
</dbReference>
<name>A0A9X0AGP9_9HELO</name>
<sequence length="146" mass="16118">MSRLEDLPRKITQEEVDAITERFRERGYIWRAASGARRADQAAAANVGEAMAANARDAAPRAIADFARDEPTAGQINALQVQLQQPSRQELQEAIMAGAEQNNALQLQLQQVRQQLLTVHKLGCRPNNNGVSTFILPIMVSEISIQ</sequence>